<evidence type="ECO:0000313" key="3">
    <source>
        <dbReference type="EMBL" id="ADJ14508.1"/>
    </source>
</evidence>
<evidence type="ECO:0000256" key="2">
    <source>
        <dbReference type="SAM" id="Phobius"/>
    </source>
</evidence>
<dbReference type="STRING" id="795797.HacjB3_05585"/>
<dbReference type="HOGENOM" id="CLU_815355_0_0_2"/>
<feature type="region of interest" description="Disordered" evidence="1">
    <location>
        <begin position="12"/>
        <end position="40"/>
    </location>
</feature>
<feature type="transmembrane region" description="Helical" evidence="2">
    <location>
        <begin position="139"/>
        <end position="163"/>
    </location>
</feature>
<dbReference type="AlphaFoldDB" id="D8J9Y6"/>
<evidence type="ECO:0000313" key="6">
    <source>
        <dbReference type="Proteomes" id="UP000011645"/>
    </source>
</evidence>
<protein>
    <submittedName>
        <fullName evidence="3">Uncharacterized protein</fullName>
    </submittedName>
</protein>
<evidence type="ECO:0000256" key="1">
    <source>
        <dbReference type="SAM" id="MobiDB-lite"/>
    </source>
</evidence>
<dbReference type="RefSeq" id="WP_008414660.1">
    <property type="nucleotide sequence ID" value="NC_014297.1"/>
</dbReference>
<feature type="compositionally biased region" description="Polar residues" evidence="1">
    <location>
        <begin position="12"/>
        <end position="25"/>
    </location>
</feature>
<reference evidence="3 5" key="1">
    <citation type="journal article" date="2010" name="J. Bacteriol.">
        <title>Complete genome sequence of Halalkalicoccus jeotgali B3(T), an extremely halophilic archaeon.</title>
        <authorList>
            <person name="Roh S.W."/>
            <person name="Nam Y.D."/>
            <person name="Nam S.H."/>
            <person name="Choi S.H."/>
            <person name="Park H.S."/>
            <person name="Bae J.W."/>
        </authorList>
    </citation>
    <scope>NUCLEOTIDE SEQUENCE [LARGE SCALE GENOMIC DNA]</scope>
    <source>
        <strain evidence="3">B3</strain>
        <strain evidence="5">DSM 18796 / CECT 7217 / JCM 14584 / KCTC 4019 / B3</strain>
    </source>
</reference>
<feature type="transmembrane region" description="Helical" evidence="2">
    <location>
        <begin position="243"/>
        <end position="265"/>
    </location>
</feature>
<reference evidence="4 6" key="2">
    <citation type="journal article" date="2014" name="PLoS Genet.">
        <title>Phylogenetically driven sequencing of extremely halophilic archaea reveals strategies for static and dynamic osmo-response.</title>
        <authorList>
            <person name="Becker E.A."/>
            <person name="Seitzer P.M."/>
            <person name="Tritt A."/>
            <person name="Larsen D."/>
            <person name="Krusor M."/>
            <person name="Yao A.I."/>
            <person name="Wu D."/>
            <person name="Madern D."/>
            <person name="Eisen J.A."/>
            <person name="Darling A.E."/>
            <person name="Facciotti M.T."/>
        </authorList>
    </citation>
    <scope>NUCLEOTIDE SEQUENCE [LARGE SCALE GENOMIC DNA]</scope>
    <source>
        <strain evidence="4">B3</strain>
        <strain evidence="6">DSM 18796 / CECT 7217 / JCM 14584 / KCTC 4019 / B3</strain>
    </source>
</reference>
<keyword evidence="2" id="KW-0812">Transmembrane</keyword>
<dbReference type="EMBL" id="CP002062">
    <property type="protein sequence ID" value="ADJ14508.1"/>
    <property type="molecule type" value="Genomic_DNA"/>
</dbReference>
<keyword evidence="2" id="KW-1133">Transmembrane helix</keyword>
<sequence>MEVVIMLNNMSTGTNSNVTTQNSSDGAGETDGDSPTATPPHDYDLSVILRTIGNASSTCECCGTVVDGTSLGDWIIVDLDEVDFSDESHALVCLDCHGTEEWEMRVRQNRRDQQINTRLDEVIHWVSRGPVKTLFARRAAAGIVLLFAATALTTIMTAFTSGLVPTLNYLDTANISAIVLAGTILLVGSYWLHLHEREKNDHRGTTVQEFNFSDGPWSVLAIASAGLVGGALTVPLASTSGQFALGLSMYIASGIIGFTNLETAVRADRCCSRVDWVPRYDRELFVLRMSVATGIASLVVGVTVGALLPIISIPAYLFARKWYDLGPNWELLQHSRGGDE</sequence>
<dbReference type="OrthoDB" id="301326at2157"/>
<dbReference type="Proteomes" id="UP000011645">
    <property type="component" value="Unassembled WGS sequence"/>
</dbReference>
<proteinExistence type="predicted"/>
<dbReference type="GeneID" id="9418921"/>
<keyword evidence="2" id="KW-0472">Membrane</keyword>
<evidence type="ECO:0000313" key="5">
    <source>
        <dbReference type="Proteomes" id="UP000000390"/>
    </source>
</evidence>
<feature type="transmembrane region" description="Helical" evidence="2">
    <location>
        <begin position="215"/>
        <end position="237"/>
    </location>
</feature>
<dbReference type="PATRIC" id="fig|795797.19.peg.701"/>
<dbReference type="eggNOG" id="ENOG502N5ZX">
    <property type="taxonomic scope" value="Archaea"/>
</dbReference>
<keyword evidence="6" id="KW-1185">Reference proteome</keyword>
<accession>D8J9Y6</accession>
<feature type="transmembrane region" description="Helical" evidence="2">
    <location>
        <begin position="286"/>
        <end position="319"/>
    </location>
</feature>
<dbReference type="Proteomes" id="UP000000390">
    <property type="component" value="Chromosome"/>
</dbReference>
<dbReference type="EMBL" id="AOHV01000011">
    <property type="protein sequence ID" value="ELY40081.1"/>
    <property type="molecule type" value="Genomic_DNA"/>
</dbReference>
<organism evidence="3 5">
    <name type="scientific">Halalkalicoccus jeotgali (strain DSM 18796 / CECT 7217 / JCM 14584 / KCTC 4019 / B3)</name>
    <dbReference type="NCBI Taxonomy" id="795797"/>
    <lineage>
        <taxon>Archaea</taxon>
        <taxon>Methanobacteriati</taxon>
        <taxon>Methanobacteriota</taxon>
        <taxon>Stenosarchaea group</taxon>
        <taxon>Halobacteria</taxon>
        <taxon>Halobacteriales</taxon>
        <taxon>Halococcaceae</taxon>
        <taxon>Halalkalicoccus</taxon>
    </lineage>
</organism>
<evidence type="ECO:0000313" key="4">
    <source>
        <dbReference type="EMBL" id="ELY40081.1"/>
    </source>
</evidence>
<feature type="transmembrane region" description="Helical" evidence="2">
    <location>
        <begin position="175"/>
        <end position="194"/>
    </location>
</feature>
<name>D8J9Y6_HALJB</name>
<dbReference type="KEGG" id="hje:HacjB3_05585"/>
<gene>
    <name evidence="3" type="ordered locus">HacjB3_05585</name>
    <name evidence="4" type="ORF">C497_03955</name>
</gene>